<name>A0A5N6XU31_9EURO</name>
<dbReference type="Proteomes" id="UP000325558">
    <property type="component" value="Unassembled WGS sequence"/>
</dbReference>
<feature type="compositionally biased region" description="Polar residues" evidence="1">
    <location>
        <begin position="75"/>
        <end position="88"/>
    </location>
</feature>
<reference evidence="2" key="1">
    <citation type="submission" date="2019-04" db="EMBL/GenBank/DDBJ databases">
        <title>Friends and foes A comparative genomics study of 23 Aspergillus species from section Flavi.</title>
        <authorList>
            <consortium name="DOE Joint Genome Institute"/>
            <person name="Kjaerbolling I."/>
            <person name="Vesth T."/>
            <person name="Frisvad J.C."/>
            <person name="Nybo J.L."/>
            <person name="Theobald S."/>
            <person name="Kildgaard S."/>
            <person name="Isbrandt T."/>
            <person name="Kuo A."/>
            <person name="Sato A."/>
            <person name="Lyhne E.K."/>
            <person name="Kogle M.E."/>
            <person name="Wiebenga A."/>
            <person name="Kun R.S."/>
            <person name="Lubbers R.J."/>
            <person name="Makela M.R."/>
            <person name="Barry K."/>
            <person name="Chovatia M."/>
            <person name="Clum A."/>
            <person name="Daum C."/>
            <person name="Haridas S."/>
            <person name="He G."/>
            <person name="LaButti K."/>
            <person name="Lipzen A."/>
            <person name="Mondo S."/>
            <person name="Riley R."/>
            <person name="Salamov A."/>
            <person name="Simmons B.A."/>
            <person name="Magnuson J.K."/>
            <person name="Henrissat B."/>
            <person name="Mortensen U.H."/>
            <person name="Larsen T.O."/>
            <person name="Devries R.P."/>
            <person name="Grigoriev I.V."/>
            <person name="Machida M."/>
            <person name="Baker S.E."/>
            <person name="Andersen M.R."/>
        </authorList>
    </citation>
    <scope>NUCLEOTIDE SEQUENCE</scope>
    <source>
        <strain evidence="2">CBS 117612</strain>
    </source>
</reference>
<accession>A0A5N6XU31</accession>
<feature type="compositionally biased region" description="Basic and acidic residues" evidence="1">
    <location>
        <begin position="64"/>
        <end position="74"/>
    </location>
</feature>
<dbReference type="EMBL" id="ML737208">
    <property type="protein sequence ID" value="KAE8335806.1"/>
    <property type="molecule type" value="Genomic_DNA"/>
</dbReference>
<evidence type="ECO:0000256" key="1">
    <source>
        <dbReference type="SAM" id="MobiDB-lite"/>
    </source>
</evidence>
<organism evidence="2">
    <name type="scientific">Aspergillus arachidicola</name>
    <dbReference type="NCBI Taxonomy" id="656916"/>
    <lineage>
        <taxon>Eukaryota</taxon>
        <taxon>Fungi</taxon>
        <taxon>Dikarya</taxon>
        <taxon>Ascomycota</taxon>
        <taxon>Pezizomycotina</taxon>
        <taxon>Eurotiomycetes</taxon>
        <taxon>Eurotiomycetidae</taxon>
        <taxon>Eurotiales</taxon>
        <taxon>Aspergillaceae</taxon>
        <taxon>Aspergillus</taxon>
        <taxon>Aspergillus subgen. Circumdati</taxon>
    </lineage>
</organism>
<dbReference type="AlphaFoldDB" id="A0A5N6XU31"/>
<gene>
    <name evidence="2" type="ORF">BDV24DRAFT_143116</name>
</gene>
<sequence>MKRLEFTASAWNSHFPLVTPQLRTMEIILPDCGGFLPIPNTNCRGSRQSVTFRRAAVFFLPGGYEHKTSQKNDSGDNPSLGQNNTTCSADAFRAKTTPGPELVSSLLREDAKTKSLILGPHSY</sequence>
<feature type="region of interest" description="Disordered" evidence="1">
    <location>
        <begin position="64"/>
        <end position="97"/>
    </location>
</feature>
<dbReference type="OrthoDB" id="10610569at2759"/>
<protein>
    <submittedName>
        <fullName evidence="2">Uncharacterized protein</fullName>
    </submittedName>
</protein>
<evidence type="ECO:0000313" key="2">
    <source>
        <dbReference type="EMBL" id="KAE8335806.1"/>
    </source>
</evidence>
<proteinExistence type="predicted"/>